<feature type="compositionally biased region" description="Polar residues" evidence="1">
    <location>
        <begin position="49"/>
        <end position="65"/>
    </location>
</feature>
<keyword evidence="4" id="KW-1185">Reference proteome</keyword>
<organism evidence="3 4">
    <name type="scientific">Papio anubis</name>
    <name type="common">Olive baboon</name>
    <dbReference type="NCBI Taxonomy" id="9555"/>
    <lineage>
        <taxon>Eukaryota</taxon>
        <taxon>Metazoa</taxon>
        <taxon>Chordata</taxon>
        <taxon>Craniata</taxon>
        <taxon>Vertebrata</taxon>
        <taxon>Euteleostomi</taxon>
        <taxon>Mammalia</taxon>
        <taxon>Eutheria</taxon>
        <taxon>Euarchontoglires</taxon>
        <taxon>Primates</taxon>
        <taxon>Haplorrhini</taxon>
        <taxon>Catarrhini</taxon>
        <taxon>Cercopithecidae</taxon>
        <taxon>Cercopithecinae</taxon>
        <taxon>Papio</taxon>
    </lineage>
</organism>
<dbReference type="AlphaFoldDB" id="A0A8I5NVR9"/>
<dbReference type="GeneTree" id="ENSGT00940000164709"/>
<dbReference type="Proteomes" id="UP000028761">
    <property type="component" value="Chromosome 5"/>
</dbReference>
<keyword evidence="2" id="KW-0732">Signal</keyword>
<reference evidence="3 4" key="1">
    <citation type="submission" date="2012-03" db="EMBL/GenBank/DDBJ databases">
        <title>Whole Genome Assembly of Papio anubis.</title>
        <authorList>
            <person name="Liu Y.L."/>
            <person name="Abraham K.A."/>
            <person name="Akbar H.A."/>
            <person name="Ali S.A."/>
            <person name="Anosike U.A."/>
            <person name="Aqrawi P.A."/>
            <person name="Arias F.A."/>
            <person name="Attaway T.A."/>
            <person name="Awwad R.A."/>
            <person name="Babu C.B."/>
            <person name="Bandaranaike D.B."/>
            <person name="Battles P.B."/>
            <person name="Bell A.B."/>
            <person name="Beltran B.B."/>
            <person name="Berhane-Mersha D.B."/>
            <person name="Bess C.B."/>
            <person name="Bickham C.B."/>
            <person name="Bolden T.B."/>
            <person name="Carter K.C."/>
            <person name="Chau D.C."/>
            <person name="Chavez A.C."/>
            <person name="Clerc-Blankenburg K.C."/>
            <person name="Coyle M.C."/>
            <person name="Dao M.D."/>
            <person name="Davila M.L.D."/>
            <person name="Davy-Carroll L.D."/>
            <person name="Denson S.D."/>
            <person name="Dinh H.D."/>
            <person name="Fernandez S.F."/>
            <person name="Fernando P.F."/>
            <person name="Forbes L.F."/>
            <person name="Francis C.F."/>
            <person name="Francisco L.F."/>
            <person name="Fu Q.F."/>
            <person name="Garcia-Iii R.G."/>
            <person name="Garrett T.G."/>
            <person name="Gross S.G."/>
            <person name="Gubbala S.G."/>
            <person name="Hirani K.H."/>
            <person name="Hogues M.H."/>
            <person name="Hollins B.H."/>
            <person name="Jackson L.J."/>
            <person name="Javaid M.J."/>
            <person name="Jhangiani S.J."/>
            <person name="Johnson A.J."/>
            <person name="Johnson B.J."/>
            <person name="Jones J.J."/>
            <person name="Joshi V.J."/>
            <person name="Kalu J.K."/>
            <person name="Khan N.K."/>
            <person name="Korchina V.K."/>
            <person name="Kovar C.K."/>
            <person name="Lago L.L."/>
            <person name="Lara F.L."/>
            <person name="Le T.-K.L."/>
            <person name="Lee S.L."/>
            <person name="Legall-Iii F.L."/>
            <person name="Lemon S.L."/>
            <person name="Liu J.L."/>
            <person name="Liu Y.-S.L."/>
            <person name="Liyanage D.L."/>
            <person name="Lopez J.L."/>
            <person name="Lorensuhewa L.L."/>
            <person name="Mata R.M."/>
            <person name="Mathew T.M."/>
            <person name="Mercado C.M."/>
            <person name="Mercado I.M."/>
            <person name="Morales K.M."/>
            <person name="Morgan M.M."/>
            <person name="Munidasa M.M."/>
            <person name="Ngo D.N."/>
            <person name="Nguyen L.N."/>
            <person name="Nguyen T.N."/>
            <person name="Nguyen N.N."/>
            <person name="Obregon M.O."/>
            <person name="Okwuonu G.O."/>
            <person name="Ongeri F.O."/>
            <person name="Onwere C.O."/>
            <person name="Osifeso I.O."/>
            <person name="Parra A.P."/>
            <person name="Patil S.P."/>
            <person name="Perez A.P."/>
            <person name="Perez Y.P."/>
            <person name="Pham C.P."/>
            <person name="Pu L.-L.P."/>
            <person name="Puazo M.P."/>
            <person name="Quiroz J.Q."/>
            <person name="Rouhana J.R."/>
            <person name="Ruiz M.R."/>
            <person name="Ruiz S.-J.R."/>
            <person name="Saada N.S."/>
            <person name="Santibanez J.S."/>
            <person name="Scheel M.S."/>
            <person name="Schneider B.S."/>
            <person name="Simmons D.S."/>
            <person name="Sisson I.S."/>
            <person name="Tang L.-Y.T."/>
            <person name="Thornton R.T."/>
            <person name="Tisius J.T."/>
            <person name="Toledanes G.T."/>
            <person name="Trejos Z.T."/>
            <person name="Usmani K.U."/>
            <person name="Varghese R.V."/>
            <person name="Vattathil S.V."/>
            <person name="Vee V.V."/>
            <person name="Walker D.W."/>
            <person name="Weissenberger G.W."/>
            <person name="White C.W."/>
            <person name="Williams A.W."/>
            <person name="Woodworth J.W."/>
            <person name="Wright R.W."/>
            <person name="Zhu Y.Z."/>
            <person name="Han Y.H."/>
            <person name="Newsham I.N."/>
            <person name="Nazareth L.N."/>
            <person name="Worley K.W."/>
            <person name="Muzny D.M."/>
            <person name="Rogers J.R."/>
            <person name="Gibbs R.G."/>
        </authorList>
    </citation>
    <scope>NUCLEOTIDE SEQUENCE [LARGE SCALE GENOMIC DNA]</scope>
</reference>
<sequence>MHNPWLILPSSLWIRHTTSALQSANLGDPESHASPGTSNQPPRPYAPSLPNTISRNPGWSAMTPSRLTTTSASRFKRFCCLSLPSSRDYRLASPRPVYFVFLAETGFHHVGQAVLRLLTSSDPPDWASQIAGITGVSQRARPHLCTILLRRGKKKAQTDLKAKLLPSFERTQVLL</sequence>
<feature type="region of interest" description="Disordered" evidence="1">
    <location>
        <begin position="24"/>
        <end position="65"/>
    </location>
</feature>
<dbReference type="PRINTS" id="PR02045">
    <property type="entry name" value="F138DOMAIN"/>
</dbReference>
<evidence type="ECO:0000313" key="3">
    <source>
        <dbReference type="Ensembl" id="ENSPANP00000057590.1"/>
    </source>
</evidence>
<accession>A0A8I5NVR9</accession>
<evidence type="ECO:0000313" key="4">
    <source>
        <dbReference type="Proteomes" id="UP000028761"/>
    </source>
</evidence>
<evidence type="ECO:0000256" key="1">
    <source>
        <dbReference type="SAM" id="MobiDB-lite"/>
    </source>
</evidence>
<proteinExistence type="predicted"/>
<evidence type="ECO:0000256" key="2">
    <source>
        <dbReference type="SAM" id="SignalP"/>
    </source>
</evidence>
<protein>
    <submittedName>
        <fullName evidence="3">Uncharacterized protein</fullName>
    </submittedName>
</protein>
<feature type="chain" id="PRO_5035170451" evidence="2">
    <location>
        <begin position="21"/>
        <end position="175"/>
    </location>
</feature>
<reference evidence="3" key="3">
    <citation type="submission" date="2025-09" db="UniProtKB">
        <authorList>
            <consortium name="Ensembl"/>
        </authorList>
    </citation>
    <scope>IDENTIFICATION</scope>
</reference>
<feature type="signal peptide" evidence="2">
    <location>
        <begin position="1"/>
        <end position="20"/>
    </location>
</feature>
<dbReference type="PANTHER" id="PTHR12138">
    <property type="entry name" value="PRIMATE-EXPANDED PROTEIN FAMILY"/>
    <property type="match status" value="1"/>
</dbReference>
<dbReference type="Ensembl" id="ENSPANT00000076297.1">
    <property type="protein sequence ID" value="ENSPANP00000057590.1"/>
    <property type="gene ID" value="ENSPANG00000046980.1"/>
</dbReference>
<reference evidence="3" key="2">
    <citation type="submission" date="2025-08" db="UniProtKB">
        <authorList>
            <consortium name="Ensembl"/>
        </authorList>
    </citation>
    <scope>IDENTIFICATION</scope>
</reference>
<dbReference type="PANTHER" id="PTHR12138:SF162">
    <property type="entry name" value="CHROMOSOME UNDETERMINED SCAFFOLD_275, WHOLE GENOME SHOTGUN SEQUENCE"/>
    <property type="match status" value="1"/>
</dbReference>
<name>A0A8I5NVR9_PAPAN</name>